<evidence type="ECO:0000313" key="2">
    <source>
        <dbReference type="EMBL" id="CAG8513504.1"/>
    </source>
</evidence>
<proteinExistence type="predicted"/>
<keyword evidence="3" id="KW-1185">Reference proteome</keyword>
<comment type="caution">
    <text evidence="2">The sequence shown here is derived from an EMBL/GenBank/DDBJ whole genome shotgun (WGS) entry which is preliminary data.</text>
</comment>
<dbReference type="OrthoDB" id="10670667at2759"/>
<sequence>MIKYYFKTELYNAKPTHSFQVTNSKNIQSNTAKSTPNKSSSQAFKSKNRSSSISKSSDTFKVKYKTSFRNISKCQGNNNVKSDKFEHLLIMKRQRNSYMVEEKYKAIKLARRTSNTFAAQTYSLDLTMLCWWVKNFSQGNLSNKNSRRYNLSLCRKTNIAQKLPEDLENKLLQFQRFVIRLRQKNNYPLGKVWPAHTPPPPAGIVVWFQDKGWIANGDDISHDIIIRSFKKYGISNYLSGSKDHLIYENDGENLENAKSVNNSNESEINSEYESANENANNNYNSVDKDTNTENDSNN</sequence>
<evidence type="ECO:0000313" key="3">
    <source>
        <dbReference type="Proteomes" id="UP000789405"/>
    </source>
</evidence>
<dbReference type="Proteomes" id="UP000789405">
    <property type="component" value="Unassembled WGS sequence"/>
</dbReference>
<accession>A0A9N9A173</accession>
<dbReference type="AlphaFoldDB" id="A0A9N9A173"/>
<dbReference type="EMBL" id="CAJVPY010001243">
    <property type="protein sequence ID" value="CAG8513504.1"/>
    <property type="molecule type" value="Genomic_DNA"/>
</dbReference>
<feature type="compositionally biased region" description="Low complexity" evidence="1">
    <location>
        <begin position="261"/>
        <end position="285"/>
    </location>
</feature>
<organism evidence="2 3">
    <name type="scientific">Dentiscutata erythropus</name>
    <dbReference type="NCBI Taxonomy" id="1348616"/>
    <lineage>
        <taxon>Eukaryota</taxon>
        <taxon>Fungi</taxon>
        <taxon>Fungi incertae sedis</taxon>
        <taxon>Mucoromycota</taxon>
        <taxon>Glomeromycotina</taxon>
        <taxon>Glomeromycetes</taxon>
        <taxon>Diversisporales</taxon>
        <taxon>Gigasporaceae</taxon>
        <taxon>Dentiscutata</taxon>
    </lineage>
</organism>
<evidence type="ECO:0000256" key="1">
    <source>
        <dbReference type="SAM" id="MobiDB-lite"/>
    </source>
</evidence>
<feature type="compositionally biased region" description="Polar residues" evidence="1">
    <location>
        <begin position="27"/>
        <end position="44"/>
    </location>
</feature>
<feature type="region of interest" description="Disordered" evidence="1">
    <location>
        <begin position="27"/>
        <end position="54"/>
    </location>
</feature>
<gene>
    <name evidence="2" type="ORF">DERYTH_LOCUS3505</name>
</gene>
<reference evidence="2" key="1">
    <citation type="submission" date="2021-06" db="EMBL/GenBank/DDBJ databases">
        <authorList>
            <person name="Kallberg Y."/>
            <person name="Tangrot J."/>
            <person name="Rosling A."/>
        </authorList>
    </citation>
    <scope>NUCLEOTIDE SEQUENCE</scope>
    <source>
        <strain evidence="2">MA453B</strain>
    </source>
</reference>
<feature type="region of interest" description="Disordered" evidence="1">
    <location>
        <begin position="255"/>
        <end position="298"/>
    </location>
</feature>
<name>A0A9N9A173_9GLOM</name>
<protein>
    <submittedName>
        <fullName evidence="2">17845_t:CDS:1</fullName>
    </submittedName>
</protein>